<comment type="caution">
    <text evidence="1">The sequence shown here is derived from an EMBL/GenBank/DDBJ whole genome shotgun (WGS) entry which is preliminary data.</text>
</comment>
<gene>
    <name evidence="1" type="ORF">QR46_2662</name>
</gene>
<dbReference type="GO" id="GO:0032259">
    <property type="term" value="P:methylation"/>
    <property type="evidence" value="ECO:0007669"/>
    <property type="project" value="UniProtKB-KW"/>
</dbReference>
<keyword evidence="1" id="KW-0489">Methyltransferase</keyword>
<dbReference type="InterPro" id="IPR029063">
    <property type="entry name" value="SAM-dependent_MTases_sf"/>
</dbReference>
<dbReference type="SUPFAM" id="SSF53335">
    <property type="entry name" value="S-adenosyl-L-methionine-dependent methyltransferases"/>
    <property type="match status" value="1"/>
</dbReference>
<proteinExistence type="predicted"/>
<keyword evidence="1" id="KW-0808">Transferase</keyword>
<sequence>MQKGTLDLSIYIFCISLGTRTYFTPKITLIPAKTAMIKRDVPSYKLFNYTLPFGYDPLDLQEFTTVLLVDVLATHRKDYNPDKLLTIGTGAGRLSSVFLRVYEGQTVVLSVDSTQTALSTAAEGHNINGYGGRSVYCLGQDLSVLDNVPTATQFSLIAYNPYNTNTLHPRRSQRQNNGQALLDQSLAEFIVLTSKYLDERGRAFIVIETTKELGKHQRAAGQLGLYFQVEASRPFEGHIYSAILLSRQKVDTRMQ</sequence>
<dbReference type="EMBL" id="JXTI01000073">
    <property type="protein sequence ID" value="KWX13324.1"/>
    <property type="molecule type" value="Genomic_DNA"/>
</dbReference>
<dbReference type="GO" id="GO:0008168">
    <property type="term" value="F:methyltransferase activity"/>
    <property type="evidence" value="ECO:0007669"/>
    <property type="project" value="UniProtKB-KW"/>
</dbReference>
<accession>A0A132NTA5</accession>
<dbReference type="AlphaFoldDB" id="A0A132NTA5"/>
<dbReference type="OrthoDB" id="10250827at2759"/>
<reference evidence="1 2" key="1">
    <citation type="journal article" date="2015" name="Mol. Biochem. Parasitol.">
        <title>Identification of polymorphic genes for use in assemblage B genotyping assays through comparative genomics of multiple assemblage B Giardia duodenalis isolates.</title>
        <authorList>
            <person name="Wielinga C."/>
            <person name="Thompson R.C."/>
            <person name="Monis P."/>
            <person name="Ryan U."/>
        </authorList>
    </citation>
    <scope>NUCLEOTIDE SEQUENCE [LARGE SCALE GENOMIC DNA]</scope>
    <source>
        <strain evidence="1 2">BAH15c1</strain>
    </source>
</reference>
<dbReference type="VEuPathDB" id="GiardiaDB:QR46_2662"/>
<evidence type="ECO:0000313" key="2">
    <source>
        <dbReference type="Proteomes" id="UP000070089"/>
    </source>
</evidence>
<protein>
    <submittedName>
        <fullName evidence="1">Methyltransferase domain containing protein</fullName>
    </submittedName>
</protein>
<organism evidence="1 2">
    <name type="scientific">Giardia duodenalis assemblage B</name>
    <dbReference type="NCBI Taxonomy" id="1394984"/>
    <lineage>
        <taxon>Eukaryota</taxon>
        <taxon>Metamonada</taxon>
        <taxon>Diplomonadida</taxon>
        <taxon>Hexamitidae</taxon>
        <taxon>Giardiinae</taxon>
        <taxon>Giardia</taxon>
    </lineage>
</organism>
<evidence type="ECO:0000313" key="1">
    <source>
        <dbReference type="EMBL" id="KWX13324.1"/>
    </source>
</evidence>
<name>A0A132NTA5_GIAIN</name>
<dbReference type="Gene3D" id="3.40.50.150">
    <property type="entry name" value="Vaccinia Virus protein VP39"/>
    <property type="match status" value="1"/>
</dbReference>
<dbReference type="Proteomes" id="UP000070089">
    <property type="component" value="Unassembled WGS sequence"/>
</dbReference>